<comment type="caution">
    <text evidence="1">The sequence shown here is derived from an EMBL/GenBank/DDBJ whole genome shotgun (WGS) entry which is preliminary data.</text>
</comment>
<evidence type="ECO:0000313" key="2">
    <source>
        <dbReference type="Proteomes" id="UP001054252"/>
    </source>
</evidence>
<evidence type="ECO:0000313" key="1">
    <source>
        <dbReference type="EMBL" id="GKU92177.1"/>
    </source>
</evidence>
<accession>A0AAV5I2N1</accession>
<sequence>MLQHPSGCVTIISVHGREWGRFGTLHTIIFCSLEPICWLVQVINFLSMEFMG</sequence>
<gene>
    <name evidence="1" type="ORF">SLEP1_g5942</name>
</gene>
<protein>
    <submittedName>
        <fullName evidence="1">Uncharacterized protein</fullName>
    </submittedName>
</protein>
<dbReference type="AlphaFoldDB" id="A0AAV5I2N1"/>
<dbReference type="EMBL" id="BPVZ01000005">
    <property type="protein sequence ID" value="GKU92177.1"/>
    <property type="molecule type" value="Genomic_DNA"/>
</dbReference>
<proteinExistence type="predicted"/>
<organism evidence="1 2">
    <name type="scientific">Rubroshorea leprosula</name>
    <dbReference type="NCBI Taxonomy" id="152421"/>
    <lineage>
        <taxon>Eukaryota</taxon>
        <taxon>Viridiplantae</taxon>
        <taxon>Streptophyta</taxon>
        <taxon>Embryophyta</taxon>
        <taxon>Tracheophyta</taxon>
        <taxon>Spermatophyta</taxon>
        <taxon>Magnoliopsida</taxon>
        <taxon>eudicotyledons</taxon>
        <taxon>Gunneridae</taxon>
        <taxon>Pentapetalae</taxon>
        <taxon>rosids</taxon>
        <taxon>malvids</taxon>
        <taxon>Malvales</taxon>
        <taxon>Dipterocarpaceae</taxon>
        <taxon>Rubroshorea</taxon>
    </lineage>
</organism>
<dbReference type="Proteomes" id="UP001054252">
    <property type="component" value="Unassembled WGS sequence"/>
</dbReference>
<keyword evidence="2" id="KW-1185">Reference proteome</keyword>
<name>A0AAV5I2N1_9ROSI</name>
<reference evidence="1 2" key="1">
    <citation type="journal article" date="2021" name="Commun. Biol.">
        <title>The genome of Shorea leprosula (Dipterocarpaceae) highlights the ecological relevance of drought in aseasonal tropical rainforests.</title>
        <authorList>
            <person name="Ng K.K.S."/>
            <person name="Kobayashi M.J."/>
            <person name="Fawcett J.A."/>
            <person name="Hatakeyama M."/>
            <person name="Paape T."/>
            <person name="Ng C.H."/>
            <person name="Ang C.C."/>
            <person name="Tnah L.H."/>
            <person name="Lee C.T."/>
            <person name="Nishiyama T."/>
            <person name="Sese J."/>
            <person name="O'Brien M.J."/>
            <person name="Copetti D."/>
            <person name="Mohd Noor M.I."/>
            <person name="Ong R.C."/>
            <person name="Putra M."/>
            <person name="Sireger I.Z."/>
            <person name="Indrioko S."/>
            <person name="Kosugi Y."/>
            <person name="Izuno A."/>
            <person name="Isagi Y."/>
            <person name="Lee S.L."/>
            <person name="Shimizu K.K."/>
        </authorList>
    </citation>
    <scope>NUCLEOTIDE SEQUENCE [LARGE SCALE GENOMIC DNA]</scope>
    <source>
        <strain evidence="1">214</strain>
    </source>
</reference>